<dbReference type="OrthoDB" id="1895216at2"/>
<gene>
    <name evidence="1" type="ORF">EV209_1479</name>
</gene>
<proteinExistence type="predicted"/>
<comment type="caution">
    <text evidence="1">The sequence shown here is derived from an EMBL/GenBank/DDBJ whole genome shotgun (WGS) entry which is preliminary data.</text>
</comment>
<dbReference type="RefSeq" id="WP_130434577.1">
    <property type="nucleotide sequence ID" value="NZ_SGXF01000002.1"/>
</dbReference>
<evidence type="ECO:0000313" key="2">
    <source>
        <dbReference type="Proteomes" id="UP000292927"/>
    </source>
</evidence>
<protein>
    <submittedName>
        <fullName evidence="1">Uncharacterized protein</fullName>
    </submittedName>
</protein>
<organism evidence="1 2">
    <name type="scientific">Cuneatibacter caecimuris</name>
    <dbReference type="NCBI Taxonomy" id="1796618"/>
    <lineage>
        <taxon>Bacteria</taxon>
        <taxon>Bacillati</taxon>
        <taxon>Bacillota</taxon>
        <taxon>Clostridia</taxon>
        <taxon>Lachnospirales</taxon>
        <taxon>Lachnospiraceae</taxon>
        <taxon>Cuneatibacter</taxon>
    </lineage>
</organism>
<evidence type="ECO:0000313" key="1">
    <source>
        <dbReference type="EMBL" id="RZT01041.1"/>
    </source>
</evidence>
<keyword evidence="2" id="KW-1185">Reference proteome</keyword>
<dbReference type="AlphaFoldDB" id="A0A4Q7PK09"/>
<dbReference type="EMBL" id="SGXF01000002">
    <property type="protein sequence ID" value="RZT01041.1"/>
    <property type="molecule type" value="Genomic_DNA"/>
</dbReference>
<dbReference type="Proteomes" id="UP000292927">
    <property type="component" value="Unassembled WGS sequence"/>
</dbReference>
<name>A0A4Q7PK09_9FIRM</name>
<sequence length="270" mass="31773">MSGYLLCSSRLATHPYQVEGLGIRIYSAEELCYYIFHHVQVIGEEFLEEPLFTFLEKELGLAEESAHIRKYVERQAEFSTVLTAILREFRYYSDQEIGQFQGRLDALGKQTPLERQCKRADFLLEKRRVQAAFHIYENIMAGRKSRGSQQFYGMVAQRMAVCCLQQFQYSRGMKYLQAAFQEWPDERILKQLVQVCLLCGKELPEELLKNADASRLYQWKQEYEQSRDLAETAAASCPQAAIFDRDSIRRKEELKRYMADLKKEYREMTE</sequence>
<accession>A0A4Q7PK09</accession>
<reference evidence="1 2" key="1">
    <citation type="submission" date="2019-02" db="EMBL/GenBank/DDBJ databases">
        <title>Genomic Encyclopedia of Type Strains, Phase IV (KMG-IV): sequencing the most valuable type-strain genomes for metagenomic binning, comparative biology and taxonomic classification.</title>
        <authorList>
            <person name="Goeker M."/>
        </authorList>
    </citation>
    <scope>NUCLEOTIDE SEQUENCE [LARGE SCALE GENOMIC DNA]</scope>
    <source>
        <strain evidence="1 2">DSM 29486</strain>
    </source>
</reference>